<dbReference type="SUPFAM" id="SSF57850">
    <property type="entry name" value="RING/U-box"/>
    <property type="match status" value="1"/>
</dbReference>
<feature type="domain" description="RING-type" evidence="7">
    <location>
        <begin position="14"/>
        <end position="58"/>
    </location>
</feature>
<dbReference type="PANTHER" id="PTHR25462">
    <property type="entry name" value="BONUS, ISOFORM C-RELATED"/>
    <property type="match status" value="1"/>
</dbReference>
<dbReference type="InterPro" id="IPR013083">
    <property type="entry name" value="Znf_RING/FYVE/PHD"/>
</dbReference>
<dbReference type="RefSeq" id="XP_013404398.1">
    <property type="nucleotide sequence ID" value="XM_013548944.1"/>
</dbReference>
<evidence type="ECO:0000259" key="8">
    <source>
        <dbReference type="PROSITE" id="PS50119"/>
    </source>
</evidence>
<evidence type="ECO:0000256" key="3">
    <source>
        <dbReference type="ARBA" id="ARBA00022771"/>
    </source>
</evidence>
<evidence type="ECO:0000256" key="1">
    <source>
        <dbReference type="ARBA" id="ARBA00022553"/>
    </source>
</evidence>
<dbReference type="Gene3D" id="4.10.830.40">
    <property type="match status" value="1"/>
</dbReference>
<gene>
    <name evidence="10" type="primary">LOC106169482</name>
</gene>
<dbReference type="KEGG" id="lak:106169482"/>
<dbReference type="PROSITE" id="PS00518">
    <property type="entry name" value="ZF_RING_1"/>
    <property type="match status" value="1"/>
</dbReference>
<name>A0A1S3J2C5_LINAN</name>
<evidence type="ECO:0000256" key="4">
    <source>
        <dbReference type="ARBA" id="ARBA00022833"/>
    </source>
</evidence>
<dbReference type="Gene3D" id="3.30.40.10">
    <property type="entry name" value="Zinc/RING finger domain, C3HC4 (zinc finger)"/>
    <property type="match status" value="1"/>
</dbReference>
<keyword evidence="2" id="KW-0479">Metal-binding</keyword>
<dbReference type="InterPro" id="IPR027370">
    <property type="entry name" value="Znf-RING_euk"/>
</dbReference>
<evidence type="ECO:0000256" key="5">
    <source>
        <dbReference type="PROSITE-ProRule" id="PRU00024"/>
    </source>
</evidence>
<dbReference type="Pfam" id="PF00643">
    <property type="entry name" value="zf-B_box"/>
    <property type="match status" value="1"/>
</dbReference>
<keyword evidence="4" id="KW-0862">Zinc</keyword>
<dbReference type="CDD" id="cd19757">
    <property type="entry name" value="Bbox1"/>
    <property type="match status" value="1"/>
</dbReference>
<dbReference type="SUPFAM" id="SSF63829">
    <property type="entry name" value="Calcium-dependent phosphotriesterase"/>
    <property type="match status" value="1"/>
</dbReference>
<protein>
    <submittedName>
        <fullName evidence="10">Tripartite motif-containing protein 3-like</fullName>
    </submittedName>
</protein>
<dbReference type="SMART" id="SM00184">
    <property type="entry name" value="RING"/>
    <property type="match status" value="1"/>
</dbReference>
<evidence type="ECO:0000313" key="10">
    <source>
        <dbReference type="RefSeq" id="XP_013404398.1"/>
    </source>
</evidence>
<dbReference type="CDD" id="cd05819">
    <property type="entry name" value="NHL"/>
    <property type="match status" value="1"/>
</dbReference>
<dbReference type="SUPFAM" id="SSF57845">
    <property type="entry name" value="B-box zinc-binding domain"/>
    <property type="match status" value="1"/>
</dbReference>
<dbReference type="InterPro" id="IPR047153">
    <property type="entry name" value="TRIM45/56/19-like"/>
</dbReference>
<keyword evidence="1" id="KW-0597">Phosphoprotein</keyword>
<dbReference type="OrthoDB" id="9992988at2759"/>
<dbReference type="InterPro" id="IPR011042">
    <property type="entry name" value="6-blade_b-propeller_TolB-like"/>
</dbReference>
<dbReference type="Proteomes" id="UP000085678">
    <property type="component" value="Unplaced"/>
</dbReference>
<dbReference type="STRING" id="7574.A0A1S3J2C5"/>
<dbReference type="PROSITE" id="PS50119">
    <property type="entry name" value="ZF_BBOX"/>
    <property type="match status" value="2"/>
</dbReference>
<accession>A0A1S3J2C5</accession>
<evidence type="ECO:0000259" key="7">
    <source>
        <dbReference type="PROSITE" id="PS50089"/>
    </source>
</evidence>
<feature type="coiled-coil region" evidence="6">
    <location>
        <begin position="228"/>
        <end position="277"/>
    </location>
</feature>
<evidence type="ECO:0000256" key="2">
    <source>
        <dbReference type="ARBA" id="ARBA00022723"/>
    </source>
</evidence>
<feature type="domain" description="B box-type" evidence="8">
    <location>
        <begin position="94"/>
        <end position="143"/>
    </location>
</feature>
<dbReference type="InterPro" id="IPR017907">
    <property type="entry name" value="Znf_RING_CS"/>
</dbReference>
<dbReference type="InterPro" id="IPR001841">
    <property type="entry name" value="Znf_RING"/>
</dbReference>
<evidence type="ECO:0000313" key="9">
    <source>
        <dbReference type="Proteomes" id="UP000085678"/>
    </source>
</evidence>
<dbReference type="GO" id="GO:0008270">
    <property type="term" value="F:zinc ion binding"/>
    <property type="evidence" value="ECO:0007669"/>
    <property type="project" value="UniProtKB-KW"/>
</dbReference>
<reference evidence="10" key="1">
    <citation type="submission" date="2025-08" db="UniProtKB">
        <authorList>
            <consortium name="RefSeq"/>
        </authorList>
    </citation>
    <scope>IDENTIFICATION</scope>
    <source>
        <tissue evidence="10">Gonads</tissue>
    </source>
</reference>
<dbReference type="InParanoid" id="A0A1S3J2C5"/>
<dbReference type="PANTHER" id="PTHR25462:SF296">
    <property type="entry name" value="MEIOTIC P26, ISOFORM F"/>
    <property type="match status" value="1"/>
</dbReference>
<dbReference type="GeneID" id="106169482"/>
<proteinExistence type="predicted"/>
<keyword evidence="9" id="KW-1185">Reference proteome</keyword>
<dbReference type="PROSITE" id="PS50089">
    <property type="entry name" value="ZF_RING_2"/>
    <property type="match status" value="1"/>
</dbReference>
<feature type="domain" description="B box-type" evidence="8">
    <location>
        <begin position="158"/>
        <end position="199"/>
    </location>
</feature>
<sequence>MSLSKVLTKDYLTCSICHEKFKDPKVLGCSHTFCQHCLQQLLDTNVQGRPGFPCPICRRQCDLPWRGVSGLQTNHLLVSILHTIDQVEQAKADKKCEVCCLKNVRNPPPATKRCLDCEESMCRDCSSDHVLHKSSRDHKLFPVDQIDSDEYVTELRARQNILCDHNKKDPVEVFCQRCEMYICGICMFLEHKDHDCLRIKTAADKRKEKLKIHAKPIEKKGLLCHQFKTAAKDQKASVQERGKEAKKQVNKQTELVIKMVRQRAADLLEEIDAKSNAVLEVIDNLIATATATQNQIDDAVDFSRKLINHGSDMDVLQMASACEESSKSVQTLDIPTLPAAITHVDLQIINNDMEECVTNINRCLGDVVPVASGRLLTSFKVELAESPEEIISHVTTDTNGDILIGIWCQKDMSRNRIYIYDTTFGRQGTIPNPRAAEKYAFAGIAIDDDGNIVTRCLGSNEIIVYTKTGNHVRTFHSASPEAVAVNSKGHYVVAGNSTLTVHHKDGKVLKKTLDPESNCVKYIHCNVNDQVIVTDQGNDHIRVYDSTLQLKYIYGTKGDGDGQVNGPGGTCCLDNGDIILIDLNNHRLHLVSQDGKFKQFLLSQENGLNWPRDVAINRLGQLVVGEKTGEIKVYQL</sequence>
<organism evidence="9 10">
    <name type="scientific">Lingula anatina</name>
    <name type="common">Brachiopod</name>
    <name type="synonym">Lingula unguis</name>
    <dbReference type="NCBI Taxonomy" id="7574"/>
    <lineage>
        <taxon>Eukaryota</taxon>
        <taxon>Metazoa</taxon>
        <taxon>Spiralia</taxon>
        <taxon>Lophotrochozoa</taxon>
        <taxon>Brachiopoda</taxon>
        <taxon>Linguliformea</taxon>
        <taxon>Lingulata</taxon>
        <taxon>Lingulida</taxon>
        <taxon>Linguloidea</taxon>
        <taxon>Lingulidae</taxon>
        <taxon>Lingula</taxon>
    </lineage>
</organism>
<keyword evidence="6" id="KW-0175">Coiled coil</keyword>
<dbReference type="Pfam" id="PF13445">
    <property type="entry name" value="zf-RING_UBOX"/>
    <property type="match status" value="1"/>
</dbReference>
<dbReference type="AlphaFoldDB" id="A0A1S3J2C5"/>
<keyword evidence="3 5" id="KW-0863">Zinc-finger</keyword>
<dbReference type="Gene3D" id="3.30.160.60">
    <property type="entry name" value="Classic Zinc Finger"/>
    <property type="match status" value="1"/>
</dbReference>
<dbReference type="Gene3D" id="2.120.10.30">
    <property type="entry name" value="TolB, C-terminal domain"/>
    <property type="match status" value="2"/>
</dbReference>
<evidence type="ECO:0000256" key="6">
    <source>
        <dbReference type="SAM" id="Coils"/>
    </source>
</evidence>
<dbReference type="InterPro" id="IPR000315">
    <property type="entry name" value="Znf_B-box"/>
</dbReference>